<feature type="region of interest" description="Disordered" evidence="1">
    <location>
        <begin position="1"/>
        <end position="40"/>
    </location>
</feature>
<evidence type="ECO:0000313" key="3">
    <source>
        <dbReference type="Proteomes" id="UP000010729"/>
    </source>
</evidence>
<dbReference type="Pfam" id="PF11239">
    <property type="entry name" value="DUF3040"/>
    <property type="match status" value="1"/>
</dbReference>
<sequence>MAMPLSEEERRSIEELEDQFANEDPELARELERGRDSSPC</sequence>
<dbReference type="EMBL" id="ANPE02000093">
    <property type="protein sequence ID" value="EMY34937.1"/>
    <property type="molecule type" value="Genomic_DNA"/>
</dbReference>
<protein>
    <recommendedName>
        <fullName evidence="4">DUF3040 domain-containing protein</fullName>
    </recommendedName>
</protein>
<dbReference type="Proteomes" id="UP000010729">
    <property type="component" value="Unassembled WGS sequence"/>
</dbReference>
<feature type="compositionally biased region" description="Basic and acidic residues" evidence="1">
    <location>
        <begin position="26"/>
        <end position="40"/>
    </location>
</feature>
<comment type="caution">
    <text evidence="2">The sequence shown here is derived from an EMBL/GenBank/DDBJ whole genome shotgun (WGS) entry which is preliminary data.</text>
</comment>
<accession>N1V4D9</accession>
<dbReference type="InterPro" id="IPR021401">
    <property type="entry name" value="DUF3040"/>
</dbReference>
<proteinExistence type="predicted"/>
<gene>
    <name evidence="2" type="ORF">D477_007014</name>
</gene>
<feature type="compositionally biased region" description="Acidic residues" evidence="1">
    <location>
        <begin position="15"/>
        <end position="25"/>
    </location>
</feature>
<evidence type="ECO:0000256" key="1">
    <source>
        <dbReference type="SAM" id="MobiDB-lite"/>
    </source>
</evidence>
<dbReference type="AlphaFoldDB" id="N1V4D9"/>
<name>N1V4D9_9MICC</name>
<reference evidence="2 3" key="1">
    <citation type="journal article" date="2013" name="Genome Announc.">
        <title>Draft Genome Sequence of Arthrobacter crystallopoietes Strain BAB-32, Revealing Genes for Bioremediation.</title>
        <authorList>
            <person name="Joshi M.N."/>
            <person name="Pandit A.S."/>
            <person name="Sharma A."/>
            <person name="Pandya R.V."/>
            <person name="Desai S.M."/>
            <person name="Saxena A.K."/>
            <person name="Bagatharia S.B."/>
        </authorList>
    </citation>
    <scope>NUCLEOTIDE SEQUENCE [LARGE SCALE GENOMIC DNA]</scope>
    <source>
        <strain evidence="2 3">BAB-32</strain>
    </source>
</reference>
<organism evidence="2 3">
    <name type="scientific">Arthrobacter crystallopoietes BAB-32</name>
    <dbReference type="NCBI Taxonomy" id="1246476"/>
    <lineage>
        <taxon>Bacteria</taxon>
        <taxon>Bacillati</taxon>
        <taxon>Actinomycetota</taxon>
        <taxon>Actinomycetes</taxon>
        <taxon>Micrococcales</taxon>
        <taxon>Micrococcaceae</taxon>
        <taxon>Crystallibacter</taxon>
    </lineage>
</organism>
<evidence type="ECO:0000313" key="2">
    <source>
        <dbReference type="EMBL" id="EMY34937.1"/>
    </source>
</evidence>
<evidence type="ECO:0008006" key="4">
    <source>
        <dbReference type="Google" id="ProtNLM"/>
    </source>
</evidence>
<keyword evidence="3" id="KW-1185">Reference proteome</keyword>